<dbReference type="EMBL" id="BMZF01000010">
    <property type="protein sequence ID" value="GHA60618.1"/>
    <property type="molecule type" value="Genomic_DNA"/>
</dbReference>
<evidence type="ECO:0000256" key="1">
    <source>
        <dbReference type="SAM" id="Phobius"/>
    </source>
</evidence>
<keyword evidence="1" id="KW-0472">Membrane</keyword>
<proteinExistence type="predicted"/>
<dbReference type="RefSeq" id="WP_189641324.1">
    <property type="nucleotide sequence ID" value="NZ_BMZF01000010.1"/>
</dbReference>
<name>A0ABQ3D7T7_9RHOB</name>
<keyword evidence="1" id="KW-1133">Transmembrane helix</keyword>
<keyword evidence="3" id="KW-1185">Reference proteome</keyword>
<reference evidence="3" key="1">
    <citation type="journal article" date="2019" name="Int. J. Syst. Evol. Microbiol.">
        <title>The Global Catalogue of Microorganisms (GCM) 10K type strain sequencing project: providing services to taxonomists for standard genome sequencing and annotation.</title>
        <authorList>
            <consortium name="The Broad Institute Genomics Platform"/>
            <consortium name="The Broad Institute Genome Sequencing Center for Infectious Disease"/>
            <person name="Wu L."/>
            <person name="Ma J."/>
        </authorList>
    </citation>
    <scope>NUCLEOTIDE SEQUENCE [LARGE SCALE GENOMIC DNA]</scope>
    <source>
        <strain evidence="3">KCTC 32465</strain>
    </source>
</reference>
<organism evidence="2 3">
    <name type="scientific">Paramylibacter ulvae</name>
    <dbReference type="NCBI Taxonomy" id="1651968"/>
    <lineage>
        <taxon>Bacteria</taxon>
        <taxon>Pseudomonadati</taxon>
        <taxon>Pseudomonadota</taxon>
        <taxon>Alphaproteobacteria</taxon>
        <taxon>Rhodobacterales</taxon>
        <taxon>Paracoccaceae</taxon>
        <taxon>Paramylibacter</taxon>
    </lineage>
</organism>
<feature type="transmembrane region" description="Helical" evidence="1">
    <location>
        <begin position="70"/>
        <end position="89"/>
    </location>
</feature>
<protein>
    <recommendedName>
        <fullName evidence="4">Holin</fullName>
    </recommendedName>
</protein>
<comment type="caution">
    <text evidence="2">The sequence shown here is derived from an EMBL/GenBank/DDBJ whole genome shotgun (WGS) entry which is preliminary data.</text>
</comment>
<evidence type="ECO:0000313" key="3">
    <source>
        <dbReference type="Proteomes" id="UP000634455"/>
    </source>
</evidence>
<evidence type="ECO:0008006" key="4">
    <source>
        <dbReference type="Google" id="ProtNLM"/>
    </source>
</evidence>
<feature type="transmembrane region" description="Helical" evidence="1">
    <location>
        <begin position="6"/>
        <end position="25"/>
    </location>
</feature>
<gene>
    <name evidence="2" type="ORF">GCM10008927_27700</name>
</gene>
<keyword evidence="1" id="KW-0812">Transmembrane</keyword>
<dbReference type="Proteomes" id="UP000634455">
    <property type="component" value="Unassembled WGS sequence"/>
</dbReference>
<feature type="transmembrane region" description="Helical" evidence="1">
    <location>
        <begin position="37"/>
        <end position="58"/>
    </location>
</feature>
<evidence type="ECO:0000313" key="2">
    <source>
        <dbReference type="EMBL" id="GHA60618.1"/>
    </source>
</evidence>
<sequence length="101" mass="11183">MTFYQIIAASFAITIALVFLLERFGNMRETALLKRSVFYVLAIALVALVIWYVLQLLLSLPPMTQALDVPAIMLGMLAALGFRNAIGIIKDRAVKKKQGRG</sequence>
<accession>A0ABQ3D7T7</accession>